<comment type="caution">
    <text evidence="1">The sequence shown here is derived from an EMBL/GenBank/DDBJ whole genome shotgun (WGS) entry which is preliminary data.</text>
</comment>
<evidence type="ECO:0000313" key="1">
    <source>
        <dbReference type="EMBL" id="RFN54942.1"/>
    </source>
</evidence>
<gene>
    <name evidence="1" type="ORF">FIE12Z_789</name>
</gene>
<evidence type="ECO:0000313" key="2">
    <source>
        <dbReference type="Proteomes" id="UP000265631"/>
    </source>
</evidence>
<accession>A0A395N496</accession>
<dbReference type="CDD" id="cd09917">
    <property type="entry name" value="F-box_SF"/>
    <property type="match status" value="1"/>
</dbReference>
<dbReference type="AlphaFoldDB" id="A0A395N496"/>
<evidence type="ECO:0008006" key="3">
    <source>
        <dbReference type="Google" id="ProtNLM"/>
    </source>
</evidence>
<organism evidence="1 2">
    <name type="scientific">Fusarium flagelliforme</name>
    <dbReference type="NCBI Taxonomy" id="2675880"/>
    <lineage>
        <taxon>Eukaryota</taxon>
        <taxon>Fungi</taxon>
        <taxon>Dikarya</taxon>
        <taxon>Ascomycota</taxon>
        <taxon>Pezizomycotina</taxon>
        <taxon>Sordariomycetes</taxon>
        <taxon>Hypocreomycetidae</taxon>
        <taxon>Hypocreales</taxon>
        <taxon>Nectriaceae</taxon>
        <taxon>Fusarium</taxon>
        <taxon>Fusarium incarnatum-equiseti species complex</taxon>
    </lineage>
</organism>
<reference evidence="1 2" key="1">
    <citation type="journal article" date="2018" name="PLoS Pathog.">
        <title>Evolution of structural diversity of trichothecenes, a family of toxins produced by plant pathogenic and entomopathogenic fungi.</title>
        <authorList>
            <person name="Proctor R.H."/>
            <person name="McCormick S.P."/>
            <person name="Kim H.S."/>
            <person name="Cardoza R.E."/>
            <person name="Stanley A.M."/>
            <person name="Lindo L."/>
            <person name="Kelly A."/>
            <person name="Brown D.W."/>
            <person name="Lee T."/>
            <person name="Vaughan M.M."/>
            <person name="Alexander N.J."/>
            <person name="Busman M."/>
            <person name="Gutierrez S."/>
        </authorList>
    </citation>
    <scope>NUCLEOTIDE SEQUENCE [LARGE SCALE GENOMIC DNA]</scope>
    <source>
        <strain evidence="1 2">NRRL 13405</strain>
    </source>
</reference>
<keyword evidence="2" id="KW-1185">Reference proteome</keyword>
<protein>
    <recommendedName>
        <fullName evidence="3">F-box domain-containing protein</fullName>
    </recommendedName>
</protein>
<dbReference type="Proteomes" id="UP000265631">
    <property type="component" value="Unassembled WGS sequence"/>
</dbReference>
<proteinExistence type="predicted"/>
<dbReference type="STRING" id="2594813.A0A395N496"/>
<dbReference type="EMBL" id="PXXK01000013">
    <property type="protein sequence ID" value="RFN54942.1"/>
    <property type="molecule type" value="Genomic_DNA"/>
</dbReference>
<sequence>MASITTIPTELLGHILAHVAGNLQSDIAAVRLVCRQFNNAAAPLRVRNWSDDRFSNHTPRRPRDVHMVGIDRFAVERLRYLELRSQVRSLKFVRLMSWDFTSYEKALHQDGSRGRVMCQASREDIALLAKAAEEELPHLASPTNLCEQIHHFRDEAIAILVISWATNLESLSITFGSFHFHMNDDILEHHVQEFSLGDNLKFLVPFLHLPRLKSLKCAAIRTECEYTARKNTPEVQLMPYPDRTSSIESVELDEPRFSTLGFSRFLQAFKTLKSLKVEADSDFLEYFERSKAMGRSRAGAVEDAEPEDVLQFEQHHLRPNERGVETDELPECYRKLTKVKSLGMPILFHTWSVLKSQYITTRLTPSHLPESIEYLKLYGFGDWDLVEGGWITWELEDLRQVLDDLMIILAEKNGRLSQLKVVDCTHLVFEQRHTDVVLAAKKFAEERGVKWVVDCTSDNFFIPDVKFGDDLYEEYFD</sequence>
<name>A0A395N496_9HYPO</name>